<dbReference type="EnsemblPlants" id="OMERI01G28820.1">
    <property type="protein sequence ID" value="OMERI01G28820.1"/>
    <property type="gene ID" value="OMERI01G28820"/>
</dbReference>
<evidence type="ECO:0000313" key="1">
    <source>
        <dbReference type="EnsemblPlants" id="OMERI01G28820.1"/>
    </source>
</evidence>
<dbReference type="AlphaFoldDB" id="A0A0E0C805"/>
<accession>A0A0E0C805</accession>
<protein>
    <submittedName>
        <fullName evidence="1">Uncharacterized protein</fullName>
    </submittedName>
</protein>
<evidence type="ECO:0000313" key="2">
    <source>
        <dbReference type="Proteomes" id="UP000008021"/>
    </source>
</evidence>
<dbReference type="Gramene" id="OMERI01G28820.1">
    <property type="protein sequence ID" value="OMERI01G28820.1"/>
    <property type="gene ID" value="OMERI01G28820"/>
</dbReference>
<dbReference type="HOGENOM" id="CLU_2871447_0_0_1"/>
<proteinExistence type="predicted"/>
<sequence length="64" mass="7095">MAAVFPGATAGLGLATPRPRVLAADLHRRLACSLHLLVAFLHPVSTRRRRQNDLHKDRAVDRTM</sequence>
<dbReference type="Proteomes" id="UP000008021">
    <property type="component" value="Chromosome 1"/>
</dbReference>
<reference evidence="1" key="1">
    <citation type="submission" date="2015-04" db="UniProtKB">
        <authorList>
            <consortium name="EnsemblPlants"/>
        </authorList>
    </citation>
    <scope>IDENTIFICATION</scope>
</reference>
<organism evidence="1">
    <name type="scientific">Oryza meridionalis</name>
    <dbReference type="NCBI Taxonomy" id="40149"/>
    <lineage>
        <taxon>Eukaryota</taxon>
        <taxon>Viridiplantae</taxon>
        <taxon>Streptophyta</taxon>
        <taxon>Embryophyta</taxon>
        <taxon>Tracheophyta</taxon>
        <taxon>Spermatophyta</taxon>
        <taxon>Magnoliopsida</taxon>
        <taxon>Liliopsida</taxon>
        <taxon>Poales</taxon>
        <taxon>Poaceae</taxon>
        <taxon>BOP clade</taxon>
        <taxon>Oryzoideae</taxon>
        <taxon>Oryzeae</taxon>
        <taxon>Oryzinae</taxon>
        <taxon>Oryza</taxon>
    </lineage>
</organism>
<name>A0A0E0C805_9ORYZ</name>
<reference evidence="1" key="2">
    <citation type="submission" date="2018-05" db="EMBL/GenBank/DDBJ databases">
        <title>OmerRS3 (Oryza meridionalis Reference Sequence Version 3).</title>
        <authorList>
            <person name="Zhang J."/>
            <person name="Kudrna D."/>
            <person name="Lee S."/>
            <person name="Talag J."/>
            <person name="Welchert J."/>
            <person name="Wing R.A."/>
        </authorList>
    </citation>
    <scope>NUCLEOTIDE SEQUENCE [LARGE SCALE GENOMIC DNA]</scope>
    <source>
        <strain evidence="1">cv. OR44</strain>
    </source>
</reference>
<keyword evidence="2" id="KW-1185">Reference proteome</keyword>